<dbReference type="STRING" id="888741.HMPREF9098_2332"/>
<dbReference type="InterPro" id="IPR036779">
    <property type="entry name" value="LysM_dom_sf"/>
</dbReference>
<evidence type="ECO:0000313" key="3">
    <source>
        <dbReference type="Proteomes" id="UP000004088"/>
    </source>
</evidence>
<sequence>MIISSPALAENLRIRPNAPARYTVKPGDTLWGISGKYLYRPWKWPALWNVNRRQIRNPHLI</sequence>
<dbReference type="CDD" id="cd00118">
    <property type="entry name" value="LysM"/>
    <property type="match status" value="1"/>
</dbReference>
<accession>F0F2J7</accession>
<dbReference type="Proteomes" id="UP000004088">
    <property type="component" value="Unassembled WGS sequence"/>
</dbReference>
<dbReference type="InterPro" id="IPR052196">
    <property type="entry name" value="Bact_Kbp"/>
</dbReference>
<evidence type="ECO:0000259" key="1">
    <source>
        <dbReference type="PROSITE" id="PS51782"/>
    </source>
</evidence>
<evidence type="ECO:0000313" key="2">
    <source>
        <dbReference type="EMBL" id="EGC16304.1"/>
    </source>
</evidence>
<feature type="non-terminal residue" evidence="2">
    <location>
        <position position="61"/>
    </location>
</feature>
<proteinExistence type="predicted"/>
<dbReference type="AlphaFoldDB" id="F0F2J7"/>
<gene>
    <name evidence="2" type="ORF">HMPREF9098_2332</name>
</gene>
<dbReference type="EMBL" id="AEWV01000043">
    <property type="protein sequence ID" value="EGC16304.1"/>
    <property type="molecule type" value="Genomic_DNA"/>
</dbReference>
<dbReference type="PANTHER" id="PTHR34700:SF4">
    <property type="entry name" value="PHAGE-LIKE ELEMENT PBSX PROTEIN XKDP"/>
    <property type="match status" value="1"/>
</dbReference>
<dbReference type="HOGENOM" id="CLU_2928028_0_0_4"/>
<reference evidence="2 3" key="1">
    <citation type="submission" date="2011-01" db="EMBL/GenBank/DDBJ databases">
        <authorList>
            <person name="Muzny D."/>
            <person name="Qin X."/>
            <person name="Deng J."/>
            <person name="Jiang H."/>
            <person name="Liu Y."/>
            <person name="Qu J."/>
            <person name="Song X.-Z."/>
            <person name="Zhang L."/>
            <person name="Thornton R."/>
            <person name="Coyle M."/>
            <person name="Francisco L."/>
            <person name="Jackson L."/>
            <person name="Javaid M."/>
            <person name="Korchina V."/>
            <person name="Kovar C."/>
            <person name="Mata R."/>
            <person name="Mathew T."/>
            <person name="Ngo R."/>
            <person name="Nguyen L."/>
            <person name="Nguyen N."/>
            <person name="Okwuonu G."/>
            <person name="Ongeri F."/>
            <person name="Pham C."/>
            <person name="Simmons D."/>
            <person name="Wilczek-Boney K."/>
            <person name="Hale W."/>
            <person name="Jakkamsetti A."/>
            <person name="Pham P."/>
            <person name="Ruth R."/>
            <person name="San Lucas F."/>
            <person name="Warren J."/>
            <person name="Zhang J."/>
            <person name="Zhao Z."/>
            <person name="Zhou C."/>
            <person name="Zhu D."/>
            <person name="Lee S."/>
            <person name="Bess C."/>
            <person name="Blankenburg K."/>
            <person name="Forbes L."/>
            <person name="Fu Q."/>
            <person name="Gubbala S."/>
            <person name="Hirani K."/>
            <person name="Jayaseelan J.C."/>
            <person name="Lara F."/>
            <person name="Munidasa M."/>
            <person name="Palculict T."/>
            <person name="Patil S."/>
            <person name="Pu L.-L."/>
            <person name="Saada N."/>
            <person name="Tang L."/>
            <person name="Weissenberger G."/>
            <person name="Zhu Y."/>
            <person name="Hemphill L."/>
            <person name="Shang Y."/>
            <person name="Youmans B."/>
            <person name="Ayvaz T."/>
            <person name="Ross M."/>
            <person name="Santibanez J."/>
            <person name="Aqrawi P."/>
            <person name="Gross S."/>
            <person name="Joshi V."/>
            <person name="Fowler G."/>
            <person name="Nazareth L."/>
            <person name="Reid J."/>
            <person name="Worley K."/>
            <person name="Petrosino J."/>
            <person name="Highlander S."/>
            <person name="Gibbs R."/>
        </authorList>
    </citation>
    <scope>NUCLEOTIDE SEQUENCE [LARGE SCALE GENOMIC DNA]</scope>
    <source>
        <strain evidence="2 3">ATCC 33394</strain>
    </source>
</reference>
<dbReference type="Gene3D" id="3.10.350.10">
    <property type="entry name" value="LysM domain"/>
    <property type="match status" value="1"/>
</dbReference>
<comment type="caution">
    <text evidence="2">The sequence shown here is derived from an EMBL/GenBank/DDBJ whole genome shotgun (WGS) entry which is preliminary data.</text>
</comment>
<dbReference type="SUPFAM" id="SSF54106">
    <property type="entry name" value="LysM domain"/>
    <property type="match status" value="1"/>
</dbReference>
<feature type="domain" description="LysM" evidence="1">
    <location>
        <begin position="20"/>
        <end position="61"/>
    </location>
</feature>
<protein>
    <submittedName>
        <fullName evidence="2">LysM domain protein</fullName>
    </submittedName>
</protein>
<organism evidence="2 3">
    <name type="scientific">Kingella denitrificans ATCC 33394</name>
    <dbReference type="NCBI Taxonomy" id="888741"/>
    <lineage>
        <taxon>Bacteria</taxon>
        <taxon>Pseudomonadati</taxon>
        <taxon>Pseudomonadota</taxon>
        <taxon>Betaproteobacteria</taxon>
        <taxon>Neisseriales</taxon>
        <taxon>Neisseriaceae</taxon>
        <taxon>Kingella</taxon>
    </lineage>
</organism>
<keyword evidence="3" id="KW-1185">Reference proteome</keyword>
<name>F0F2J7_9NEIS</name>
<dbReference type="Pfam" id="PF01476">
    <property type="entry name" value="LysM"/>
    <property type="match status" value="1"/>
</dbReference>
<dbReference type="PANTHER" id="PTHR34700">
    <property type="entry name" value="POTASSIUM BINDING PROTEIN KBP"/>
    <property type="match status" value="1"/>
</dbReference>
<dbReference type="InterPro" id="IPR018392">
    <property type="entry name" value="LysM"/>
</dbReference>
<dbReference type="PROSITE" id="PS51782">
    <property type="entry name" value="LYSM"/>
    <property type="match status" value="1"/>
</dbReference>